<feature type="chain" id="PRO_5007129822" evidence="5">
    <location>
        <begin position="26"/>
        <end position="176"/>
    </location>
</feature>
<dbReference type="Pfam" id="PF00419">
    <property type="entry name" value="Fimbrial"/>
    <property type="match status" value="1"/>
</dbReference>
<organism evidence="7 8">
    <name type="scientific">Burkholderia ubonensis</name>
    <dbReference type="NCBI Taxonomy" id="101571"/>
    <lineage>
        <taxon>Bacteria</taxon>
        <taxon>Pseudomonadati</taxon>
        <taxon>Pseudomonadota</taxon>
        <taxon>Betaproteobacteria</taxon>
        <taxon>Burkholderiales</taxon>
        <taxon>Burkholderiaceae</taxon>
        <taxon>Burkholderia</taxon>
        <taxon>Burkholderia cepacia complex</taxon>
    </lineage>
</organism>
<dbReference type="InterPro" id="IPR000259">
    <property type="entry name" value="Adhesion_dom_fimbrial"/>
</dbReference>
<dbReference type="InterPro" id="IPR008966">
    <property type="entry name" value="Adhesion_dom_sf"/>
</dbReference>
<evidence type="ECO:0000256" key="1">
    <source>
        <dbReference type="ARBA" id="ARBA00004561"/>
    </source>
</evidence>
<gene>
    <name evidence="7" type="ORF">WM16_00370</name>
</gene>
<dbReference type="Gene3D" id="2.60.40.1090">
    <property type="entry name" value="Fimbrial-type adhesion domain"/>
    <property type="match status" value="1"/>
</dbReference>
<evidence type="ECO:0000256" key="3">
    <source>
        <dbReference type="ARBA" id="ARBA00022729"/>
    </source>
</evidence>
<dbReference type="RefSeq" id="WP_060234167.1">
    <property type="nucleotide sequence ID" value="NZ_LPLU01000052.1"/>
</dbReference>
<dbReference type="GO" id="GO:0043709">
    <property type="term" value="P:cell adhesion involved in single-species biofilm formation"/>
    <property type="evidence" value="ECO:0007669"/>
    <property type="project" value="TreeGrafter"/>
</dbReference>
<feature type="domain" description="Fimbrial-type adhesion" evidence="6">
    <location>
        <begin position="33"/>
        <end position="176"/>
    </location>
</feature>
<dbReference type="InterPro" id="IPR050263">
    <property type="entry name" value="Bact_Fimbrial_Adh_Pro"/>
</dbReference>
<evidence type="ECO:0000256" key="2">
    <source>
        <dbReference type="ARBA" id="ARBA00006671"/>
    </source>
</evidence>
<dbReference type="EMBL" id="LPLU01000052">
    <property type="protein sequence ID" value="KWK78868.1"/>
    <property type="molecule type" value="Genomic_DNA"/>
</dbReference>
<feature type="signal peptide" evidence="5">
    <location>
        <begin position="1"/>
        <end position="25"/>
    </location>
</feature>
<keyword evidence="4" id="KW-0281">Fimbrium</keyword>
<keyword evidence="3 5" id="KW-0732">Signal</keyword>
<comment type="similarity">
    <text evidence="2">Belongs to the fimbrial protein family.</text>
</comment>
<comment type="subcellular location">
    <subcellularLocation>
        <location evidence="1">Fimbrium</location>
    </subcellularLocation>
</comment>
<evidence type="ECO:0000313" key="7">
    <source>
        <dbReference type="EMBL" id="KWK78868.1"/>
    </source>
</evidence>
<dbReference type="Proteomes" id="UP000065504">
    <property type="component" value="Unassembled WGS sequence"/>
</dbReference>
<dbReference type="InterPro" id="IPR036937">
    <property type="entry name" value="Adhesion_dom_fimbrial_sf"/>
</dbReference>
<evidence type="ECO:0000256" key="5">
    <source>
        <dbReference type="SAM" id="SignalP"/>
    </source>
</evidence>
<dbReference type="GO" id="GO:0009289">
    <property type="term" value="C:pilus"/>
    <property type="evidence" value="ECO:0007669"/>
    <property type="project" value="UniProtKB-SubCell"/>
</dbReference>
<name>A0A108CQ32_9BURK</name>
<sequence length="176" mass="17660">MQARRMQCYLAAVLLAMLHIGAAYSQTATTGTINFTGSITDVPCEIDTAATSNAVTMGKVFANDFNGVGSTTGATAFKIVLKNCGASTTGATVLFTGTTDSANPTALQTTVGGAGGVALQLVDDAGTPVSIGSSSKEYAIAEGDNTFNFAARYIATSATVTGGAANATALFALTYK</sequence>
<protein>
    <submittedName>
        <fullName evidence="7">Fimbrial protein</fullName>
    </submittedName>
</protein>
<proteinExistence type="inferred from homology"/>
<dbReference type="PANTHER" id="PTHR33420">
    <property type="entry name" value="FIMBRIAL SUBUNIT ELFA-RELATED"/>
    <property type="match status" value="1"/>
</dbReference>
<dbReference type="SUPFAM" id="SSF49401">
    <property type="entry name" value="Bacterial adhesins"/>
    <property type="match status" value="1"/>
</dbReference>
<comment type="caution">
    <text evidence="7">The sequence shown here is derived from an EMBL/GenBank/DDBJ whole genome shotgun (WGS) entry which is preliminary data.</text>
</comment>
<evidence type="ECO:0000313" key="8">
    <source>
        <dbReference type="Proteomes" id="UP000065504"/>
    </source>
</evidence>
<accession>A0A108CQ32</accession>
<evidence type="ECO:0000256" key="4">
    <source>
        <dbReference type="ARBA" id="ARBA00023263"/>
    </source>
</evidence>
<evidence type="ECO:0000259" key="6">
    <source>
        <dbReference type="Pfam" id="PF00419"/>
    </source>
</evidence>
<dbReference type="AlphaFoldDB" id="A0A108CQ32"/>
<dbReference type="PANTHER" id="PTHR33420:SF12">
    <property type="entry name" value="FIMBRIN-LIKE PROTEIN FIMI-RELATED"/>
    <property type="match status" value="1"/>
</dbReference>
<reference evidence="7 8" key="1">
    <citation type="submission" date="2015-11" db="EMBL/GenBank/DDBJ databases">
        <title>Expanding the genomic diversity of Burkholderia species for the development of highly accurate diagnostics.</title>
        <authorList>
            <person name="Sahl J."/>
            <person name="Keim P."/>
            <person name="Wagner D."/>
        </authorList>
    </citation>
    <scope>NUCLEOTIDE SEQUENCE [LARGE SCALE GENOMIC DNA]</scope>
    <source>
        <strain evidence="7 8">MSMB782WGS</strain>
    </source>
</reference>